<dbReference type="InterPro" id="IPR036291">
    <property type="entry name" value="NAD(P)-bd_dom_sf"/>
</dbReference>
<dbReference type="InterPro" id="IPR022616">
    <property type="entry name" value="Glyco_hydro_4_C"/>
</dbReference>
<comment type="cofactor">
    <cofactor evidence="1">
        <name>Mn(2+)</name>
        <dbReference type="ChEBI" id="CHEBI:29035"/>
    </cofactor>
</comment>
<keyword evidence="4 11" id="KW-0479">Metal-binding</keyword>
<keyword evidence="6 13" id="KW-0520">NAD</keyword>
<keyword evidence="5 13" id="KW-0378">Hydrolase</keyword>
<dbReference type="EMBL" id="ADLK01000032">
    <property type="protein sequence ID" value="KMW16134.1"/>
    <property type="molecule type" value="Genomic_DNA"/>
</dbReference>
<comment type="caution">
    <text evidence="15">The sequence shown here is derived from an EMBL/GenBank/DDBJ whole genome shotgun (WGS) entry which is preliminary data.</text>
</comment>
<dbReference type="Pfam" id="PF02056">
    <property type="entry name" value="Glyco_hydro_4"/>
    <property type="match status" value="1"/>
</dbReference>
<dbReference type="Proteomes" id="UP000037392">
    <property type="component" value="Unassembled WGS sequence"/>
</dbReference>
<evidence type="ECO:0000256" key="13">
    <source>
        <dbReference type="RuleBase" id="RU361152"/>
    </source>
</evidence>
<evidence type="ECO:0000256" key="8">
    <source>
        <dbReference type="ARBA" id="ARBA00023277"/>
    </source>
</evidence>
<comment type="subunit">
    <text evidence="3">Homotetramer.</text>
</comment>
<evidence type="ECO:0000256" key="12">
    <source>
        <dbReference type="PIRSR" id="PIRSR601088-4"/>
    </source>
</evidence>
<keyword evidence="8" id="KW-0119">Carbohydrate metabolism</keyword>
<evidence type="ECO:0000259" key="14">
    <source>
        <dbReference type="Pfam" id="PF11975"/>
    </source>
</evidence>
<dbReference type="PANTHER" id="PTHR32092:SF2">
    <property type="entry name" value="ALPHA-GALACTURONIDASE"/>
    <property type="match status" value="1"/>
</dbReference>
<keyword evidence="11" id="KW-0170">Cobalt</keyword>
<evidence type="ECO:0000256" key="6">
    <source>
        <dbReference type="ARBA" id="ARBA00023027"/>
    </source>
</evidence>
<evidence type="ECO:0000256" key="1">
    <source>
        <dbReference type="ARBA" id="ARBA00001936"/>
    </source>
</evidence>
<evidence type="ECO:0000256" key="7">
    <source>
        <dbReference type="ARBA" id="ARBA00023211"/>
    </source>
</evidence>
<dbReference type="SUPFAM" id="SSF51735">
    <property type="entry name" value="NAD(P)-binding Rossmann-fold domains"/>
    <property type="match status" value="1"/>
</dbReference>
<evidence type="ECO:0000256" key="5">
    <source>
        <dbReference type="ARBA" id="ARBA00022801"/>
    </source>
</evidence>
<feature type="domain" description="Glycosyl hydrolase family 4 C-terminal" evidence="14">
    <location>
        <begin position="214"/>
        <end position="437"/>
    </location>
</feature>
<keyword evidence="11" id="KW-0533">Nickel</keyword>
<comment type="similarity">
    <text evidence="2 13">Belongs to the glycosyl hydrolase 4 family.</text>
</comment>
<dbReference type="PATRIC" id="fig|742734.4.peg.4902"/>
<evidence type="ECO:0000256" key="3">
    <source>
        <dbReference type="ARBA" id="ARBA00011881"/>
    </source>
</evidence>
<accession>A0A0J9BV92</accession>
<dbReference type="PANTHER" id="PTHR32092">
    <property type="entry name" value="6-PHOSPHO-BETA-GLUCOSIDASE-RELATED"/>
    <property type="match status" value="1"/>
</dbReference>
<comment type="cofactor">
    <cofactor evidence="13">
        <name>NAD(+)</name>
        <dbReference type="ChEBI" id="CHEBI:57540"/>
    </cofactor>
    <text evidence="13">Binds 1 NAD(+) per subunit.</text>
</comment>
<dbReference type="PRINTS" id="PR00732">
    <property type="entry name" value="GLHYDRLASE4"/>
</dbReference>
<evidence type="ECO:0000256" key="2">
    <source>
        <dbReference type="ARBA" id="ARBA00010141"/>
    </source>
</evidence>
<dbReference type="InterPro" id="IPR001088">
    <property type="entry name" value="Glyco_hydro_4"/>
</dbReference>
<dbReference type="GO" id="GO:0046872">
    <property type="term" value="F:metal ion binding"/>
    <property type="evidence" value="ECO:0007669"/>
    <property type="project" value="UniProtKB-KW"/>
</dbReference>
<evidence type="ECO:0000313" key="16">
    <source>
        <dbReference type="Proteomes" id="UP000037392"/>
    </source>
</evidence>
<dbReference type="GO" id="GO:0005975">
    <property type="term" value="P:carbohydrate metabolic process"/>
    <property type="evidence" value="ECO:0007669"/>
    <property type="project" value="InterPro"/>
</dbReference>
<organism evidence="15 16">
    <name type="scientific">[Clostridium] citroniae WAL-19142</name>
    <dbReference type="NCBI Taxonomy" id="742734"/>
    <lineage>
        <taxon>Bacteria</taxon>
        <taxon>Bacillati</taxon>
        <taxon>Bacillota</taxon>
        <taxon>Clostridia</taxon>
        <taxon>Lachnospirales</taxon>
        <taxon>Lachnospiraceae</taxon>
        <taxon>Enterocloster</taxon>
    </lineage>
</organism>
<evidence type="ECO:0000313" key="15">
    <source>
        <dbReference type="EMBL" id="KMW16134.1"/>
    </source>
</evidence>
<name>A0A0J9BV92_9FIRM</name>
<sequence length="465" mass="53035">MMKYEKNCVKDIKIAYIGGGSRGWAWGFMSDLSLEESISGTVFLYDIDLPSAKANEIIGNKAARMEEARSQWNYVVSEDIDSALEGADFVIISITPGTILSFKEMRSDVHTPEKYGIYQSVGDTVGPGGLFRAMRVLPMYEGFADKIREHCPDAWVINYTNPMTLCTRILYERFPLIKAFGCCHEVFGTQKILAYALKEFCGITVDRRMIKTNVLGINHFTWIDRAEYQGRDLFPLYEKLVEKYGETGLEGVEKNHWANKEFTSGNKVKFDLFKRYGLIAAAGDRHLAEFCPPWYLKNPEVVASWGFMLTTVDKREQMLEERLKRSRALVSGEEAFKFQVTGEDGVYQIKALLGLEDFMCNVNLPNTGQIQGLPKGAVVESNAFFTRNRIIPVQAGRLPDPVNILVLRHVINQEMILKACVDRDYHQAFQAFCNDPLMTLDVRTAKTLFCEMIDHTKEFLPDYRW</sequence>
<evidence type="ECO:0000256" key="11">
    <source>
        <dbReference type="PIRSR" id="PIRSR601088-3"/>
    </source>
</evidence>
<evidence type="ECO:0000256" key="4">
    <source>
        <dbReference type="ARBA" id="ARBA00022723"/>
    </source>
</evidence>
<dbReference type="GO" id="GO:0016616">
    <property type="term" value="F:oxidoreductase activity, acting on the CH-OH group of donors, NAD or NADP as acceptor"/>
    <property type="evidence" value="ECO:0007669"/>
    <property type="project" value="InterPro"/>
</dbReference>
<feature type="binding site" evidence="11">
    <location>
        <position position="219"/>
    </location>
    <ligand>
        <name>Mn(2+)</name>
        <dbReference type="ChEBI" id="CHEBI:29035"/>
    </ligand>
</feature>
<dbReference type="InterPro" id="IPR015955">
    <property type="entry name" value="Lactate_DH/Glyco_Ohase_4_C"/>
</dbReference>
<dbReference type="GO" id="GO:0004553">
    <property type="term" value="F:hydrolase activity, hydrolyzing O-glycosyl compounds"/>
    <property type="evidence" value="ECO:0007669"/>
    <property type="project" value="InterPro"/>
</dbReference>
<dbReference type="Pfam" id="PF11975">
    <property type="entry name" value="Glyco_hydro_4C"/>
    <property type="match status" value="1"/>
</dbReference>
<gene>
    <name evidence="15" type="ORF">HMPREF9470_04572</name>
</gene>
<proteinExistence type="inferred from homology"/>
<dbReference type="AlphaFoldDB" id="A0A0J9BV92"/>
<dbReference type="Gene3D" id="3.90.1820.10">
    <property type="entry name" value="AglA-like glucosidase"/>
    <property type="match status" value="1"/>
</dbReference>
<dbReference type="SUPFAM" id="SSF56327">
    <property type="entry name" value="LDH C-terminal domain-like"/>
    <property type="match status" value="1"/>
</dbReference>
<reference evidence="15 16" key="1">
    <citation type="submission" date="2011-04" db="EMBL/GenBank/DDBJ databases">
        <title>The Genome Sequence of Clostridium citroniae WAL-19142.</title>
        <authorList>
            <consortium name="The Broad Institute Genome Sequencing Platform"/>
            <person name="Earl A."/>
            <person name="Ward D."/>
            <person name="Feldgarden M."/>
            <person name="Gevers D."/>
            <person name="Warren Y.A."/>
            <person name="Tyrrell K.L."/>
            <person name="Citron D.M."/>
            <person name="Goldstein E.J."/>
            <person name="Daigneault M."/>
            <person name="Allen-Vercoe E."/>
            <person name="Young S.K."/>
            <person name="Zeng Q."/>
            <person name="Gargeya S."/>
            <person name="Fitzgerald M."/>
            <person name="Haas B."/>
            <person name="Abouelleil A."/>
            <person name="Alvarado L."/>
            <person name="Arachchi H.M."/>
            <person name="Berlin A."/>
            <person name="Brown A."/>
            <person name="Chapman S.B."/>
            <person name="Chen Z."/>
            <person name="Dunbar C."/>
            <person name="Freedman E."/>
            <person name="Gearin G."/>
            <person name="Gellesch M."/>
            <person name="Goldberg J."/>
            <person name="Griggs A."/>
            <person name="Gujja S."/>
            <person name="Heilman E.R."/>
            <person name="Heiman D."/>
            <person name="Howarth C."/>
            <person name="Larson L."/>
            <person name="Lui A."/>
            <person name="MacDonald P.J."/>
            <person name="Mehta T."/>
            <person name="Montmayeur A."/>
            <person name="Murphy C."/>
            <person name="Neiman D."/>
            <person name="Pearson M."/>
            <person name="Priest M."/>
            <person name="Roberts A."/>
            <person name="Saif S."/>
            <person name="Shea T."/>
            <person name="Shenoy N."/>
            <person name="Sisk P."/>
            <person name="Stolte C."/>
            <person name="Sykes S."/>
            <person name="White J."/>
            <person name="Yandava C."/>
            <person name="Wortman J."/>
            <person name="Nusbaum C."/>
            <person name="Birren B."/>
        </authorList>
    </citation>
    <scope>NUCLEOTIDE SEQUENCE [LARGE SCALE GENOMIC DNA]</scope>
    <source>
        <strain evidence="15 16">WAL-19142</strain>
    </source>
</reference>
<keyword evidence="9 13" id="KW-0326">Glycosidase</keyword>
<evidence type="ECO:0000256" key="10">
    <source>
        <dbReference type="PIRSR" id="PIRSR601088-2"/>
    </source>
</evidence>
<keyword evidence="11" id="KW-0408">Iron</keyword>
<feature type="binding site" evidence="11">
    <location>
        <position position="183"/>
    </location>
    <ligand>
        <name>Mn(2+)</name>
        <dbReference type="ChEBI" id="CHEBI:29035"/>
    </ligand>
</feature>
<dbReference type="InterPro" id="IPR053715">
    <property type="entry name" value="GH4_Enzyme_sf"/>
</dbReference>
<keyword evidence="7 11" id="KW-0464">Manganese</keyword>
<evidence type="ECO:0000256" key="9">
    <source>
        <dbReference type="ARBA" id="ARBA00023295"/>
    </source>
</evidence>
<feature type="binding site" evidence="10">
    <location>
        <position position="161"/>
    </location>
    <ligand>
        <name>substrate</name>
    </ligand>
</feature>
<feature type="site" description="Increases basicity of active site Tyr" evidence="12">
    <location>
        <position position="123"/>
    </location>
</feature>
<protein>
    <recommendedName>
        <fullName evidence="14">Glycosyl hydrolase family 4 C-terminal domain-containing protein</fullName>
    </recommendedName>
</protein>